<evidence type="ECO:0000313" key="2">
    <source>
        <dbReference type="Proteomes" id="UP000078046"/>
    </source>
</evidence>
<dbReference type="EMBL" id="LWCA01002587">
    <property type="protein sequence ID" value="OAF63783.1"/>
    <property type="molecule type" value="Genomic_DNA"/>
</dbReference>
<accession>A0A177AQY3</accession>
<reference evidence="1 2" key="1">
    <citation type="submission" date="2016-04" db="EMBL/GenBank/DDBJ databases">
        <title>The genome of Intoshia linei affirms orthonectids as highly simplified spiralians.</title>
        <authorList>
            <person name="Mikhailov K.V."/>
            <person name="Slusarev G.S."/>
            <person name="Nikitin M.A."/>
            <person name="Logacheva M.D."/>
            <person name="Penin A."/>
            <person name="Aleoshin V."/>
            <person name="Panchin Y.V."/>
        </authorList>
    </citation>
    <scope>NUCLEOTIDE SEQUENCE [LARGE SCALE GENOMIC DNA]</scope>
    <source>
        <strain evidence="1">Intl2013</strain>
        <tissue evidence="1">Whole animal</tissue>
    </source>
</reference>
<comment type="caution">
    <text evidence="1">The sequence shown here is derived from an EMBL/GenBank/DDBJ whole genome shotgun (WGS) entry which is preliminary data.</text>
</comment>
<proteinExistence type="predicted"/>
<dbReference type="Proteomes" id="UP000078046">
    <property type="component" value="Unassembled WGS sequence"/>
</dbReference>
<evidence type="ECO:0000313" key="1">
    <source>
        <dbReference type="EMBL" id="OAF63783.1"/>
    </source>
</evidence>
<gene>
    <name evidence="1" type="ORF">A3Q56_08496</name>
</gene>
<keyword evidence="2" id="KW-1185">Reference proteome</keyword>
<name>A0A177AQY3_9BILA</name>
<dbReference type="AlphaFoldDB" id="A0A177AQY3"/>
<protein>
    <submittedName>
        <fullName evidence="1">Uncharacterized protein</fullName>
    </submittedName>
</protein>
<organism evidence="1 2">
    <name type="scientific">Intoshia linei</name>
    <dbReference type="NCBI Taxonomy" id="1819745"/>
    <lineage>
        <taxon>Eukaryota</taxon>
        <taxon>Metazoa</taxon>
        <taxon>Spiralia</taxon>
        <taxon>Lophotrochozoa</taxon>
        <taxon>Mesozoa</taxon>
        <taxon>Orthonectida</taxon>
        <taxon>Rhopaluridae</taxon>
        <taxon>Intoshia</taxon>
    </lineage>
</organism>
<sequence length="43" mass="5126">MELVITTQFYIKDLQNQYKLQCNKISPSILIQDFLRNVIILNL</sequence>